<sequence>MDDSGTGSSLTQKTHPRRYWPGLLLVALLLVVVSASYFAYRVIQNDSGICLAEGRVLGDQEHRQRFLDSLVRNEIENSYRYKRHDGNTELKAGIIYGAMDYDPVRTILTAKNNGKSFEDNFGITVVAPAMQDELVIDYPKEPFVLVAYFDGQDGSATFTPSQYTLPVSDPGVWRKKISWHQRFYGFGKIFYKINYIFVRVECCGNDRYRQPEEVYVRKKEQAYQGTLSSITRGLATHNSIAAASNCGDVLTEEGDNGIKVREILWMNSVGRF</sequence>
<organism evidence="2 4">
    <name type="scientific">Pseudomonas syringae pv. actinidiae</name>
    <dbReference type="NCBI Taxonomy" id="103796"/>
    <lineage>
        <taxon>Bacteria</taxon>
        <taxon>Pseudomonadati</taxon>
        <taxon>Pseudomonadota</taxon>
        <taxon>Gammaproteobacteria</taxon>
        <taxon>Pseudomonadales</taxon>
        <taxon>Pseudomonadaceae</taxon>
        <taxon>Pseudomonas</taxon>
        <taxon>Pseudomonas syringae</taxon>
    </lineage>
</organism>
<protein>
    <submittedName>
        <fullName evidence="2">Uncharacterized protein</fullName>
    </submittedName>
</protein>
<evidence type="ECO:0000313" key="2">
    <source>
        <dbReference type="EMBL" id="GBH10211.1"/>
    </source>
</evidence>
<gene>
    <name evidence="2" type="ORF">KPSA1_03624</name>
    <name evidence="3" type="ORF">KPSA3_04281</name>
</gene>
<dbReference type="Proteomes" id="UP000248291">
    <property type="component" value="Unassembled WGS sequence"/>
</dbReference>
<evidence type="ECO:0000256" key="1">
    <source>
        <dbReference type="SAM" id="Phobius"/>
    </source>
</evidence>
<dbReference type="EMBL" id="BGJZ01000178">
    <property type="protein sequence ID" value="GBH10211.1"/>
    <property type="molecule type" value="Genomic_DNA"/>
</dbReference>
<keyword evidence="1" id="KW-0472">Membrane</keyword>
<dbReference type="AlphaFoldDB" id="A0A2V0QZG0"/>
<feature type="transmembrane region" description="Helical" evidence="1">
    <location>
        <begin position="20"/>
        <end position="40"/>
    </location>
</feature>
<evidence type="ECO:0000313" key="5">
    <source>
        <dbReference type="Proteomes" id="UP000248291"/>
    </source>
</evidence>
<reference evidence="2 4" key="1">
    <citation type="submission" date="2018-04" db="EMBL/GenBank/DDBJ databases">
        <title>Draft genome sequence of Pseudomonas syringae pv. actinidiae biovar 1 strains isolated from kiwifruit in Kagawa prefecture.</title>
        <authorList>
            <person name="Tabuchi M."/>
            <person name="Saito M."/>
            <person name="Fujiwara S."/>
            <person name="Sasa N."/>
            <person name="Akimitsu K."/>
            <person name="Gomi K."/>
            <person name="Konishi-Sugita S."/>
            <person name="Hamano K."/>
            <person name="Kataoka I."/>
        </authorList>
    </citation>
    <scope>NUCLEOTIDE SEQUENCE [LARGE SCALE GENOMIC DNA]</scope>
    <source>
        <strain evidence="2 4">MAFF212206</strain>
    </source>
</reference>
<evidence type="ECO:0000313" key="4">
    <source>
        <dbReference type="Proteomes" id="UP000247480"/>
    </source>
</evidence>
<evidence type="ECO:0000313" key="3">
    <source>
        <dbReference type="EMBL" id="GBH18301.1"/>
    </source>
</evidence>
<name>A0A2V0QZG0_PSESF</name>
<reference evidence="3 5" key="2">
    <citation type="submission" date="2018-04" db="EMBL/GenBank/DDBJ databases">
        <title>Draft genome sequence of Pseudomonas syringae pv. actinidiae biovar 3 strains isolated from kiwifruit in Kagawa prefecture.</title>
        <authorList>
            <person name="Tabuchi M."/>
            <person name="Saito M."/>
            <person name="Fujiwara S."/>
            <person name="Sasa N."/>
            <person name="Akimitsu K."/>
            <person name="Gomi K."/>
            <person name="Konishi-Sugita S."/>
            <person name="Hamano K."/>
            <person name="Kataoka I."/>
        </authorList>
    </citation>
    <scope>NUCLEOTIDE SEQUENCE [LARGE SCALE GENOMIC DNA]</scope>
    <source>
        <strain evidence="3 5">MAFF212211</strain>
    </source>
</reference>
<dbReference type="Proteomes" id="UP000247480">
    <property type="component" value="Unassembled WGS sequence"/>
</dbReference>
<proteinExistence type="predicted"/>
<comment type="caution">
    <text evidence="2">The sequence shown here is derived from an EMBL/GenBank/DDBJ whole genome shotgun (WGS) entry which is preliminary data.</text>
</comment>
<keyword evidence="1" id="KW-0812">Transmembrane</keyword>
<accession>A0A2V0QZG0</accession>
<keyword evidence="1" id="KW-1133">Transmembrane helix</keyword>
<dbReference type="RefSeq" id="WP_017685194.1">
    <property type="nucleotide sequence ID" value="NZ_AP019411.1"/>
</dbReference>
<dbReference type="EMBL" id="BGKA01000153">
    <property type="protein sequence ID" value="GBH18301.1"/>
    <property type="molecule type" value="Genomic_DNA"/>
</dbReference>